<evidence type="ECO:0000256" key="2">
    <source>
        <dbReference type="ARBA" id="ARBA00005011"/>
    </source>
</evidence>
<evidence type="ECO:0000313" key="11">
    <source>
        <dbReference type="EMBL" id="STQ86945.1"/>
    </source>
</evidence>
<dbReference type="PANTHER" id="PTHR43643">
    <property type="entry name" value="HISTIDINOL-PHOSPHATE AMINOTRANSFERASE 2"/>
    <property type="match status" value="1"/>
</dbReference>
<dbReference type="AlphaFoldDB" id="A0A099TXZ3"/>
<dbReference type="SUPFAM" id="SSF53383">
    <property type="entry name" value="PLP-dependent transferases"/>
    <property type="match status" value="1"/>
</dbReference>
<dbReference type="STRING" id="216.LS73_05280"/>
<evidence type="ECO:0000256" key="8">
    <source>
        <dbReference type="ARBA" id="ARBA00047481"/>
    </source>
</evidence>
<dbReference type="InterPro" id="IPR015424">
    <property type="entry name" value="PyrdxlP-dep_Trfase"/>
</dbReference>
<evidence type="ECO:0000256" key="9">
    <source>
        <dbReference type="HAMAP-Rule" id="MF_01023"/>
    </source>
</evidence>
<dbReference type="GO" id="GO:0000105">
    <property type="term" value="P:L-histidine biosynthetic process"/>
    <property type="evidence" value="ECO:0007669"/>
    <property type="project" value="UniProtKB-UniRule"/>
</dbReference>
<dbReference type="EMBL" id="JRPD02000014">
    <property type="protein sequence ID" value="TLD99846.1"/>
    <property type="molecule type" value="Genomic_DNA"/>
</dbReference>
<keyword evidence="7 9" id="KW-0663">Pyridoxal phosphate</keyword>
<dbReference type="EMBL" id="UGJE01000002">
    <property type="protein sequence ID" value="STQ86945.1"/>
    <property type="molecule type" value="Genomic_DNA"/>
</dbReference>
<organism evidence="11 14">
    <name type="scientific">Helicobacter muridarum</name>
    <dbReference type="NCBI Taxonomy" id="216"/>
    <lineage>
        <taxon>Bacteria</taxon>
        <taxon>Pseudomonadati</taxon>
        <taxon>Campylobacterota</taxon>
        <taxon>Epsilonproteobacteria</taxon>
        <taxon>Campylobacterales</taxon>
        <taxon>Helicobacteraceae</taxon>
        <taxon>Helicobacter</taxon>
    </lineage>
</organism>
<feature type="domain" description="Aminotransferase class I/classII large" evidence="10">
    <location>
        <begin position="32"/>
        <end position="357"/>
    </location>
</feature>
<dbReference type="InterPro" id="IPR015422">
    <property type="entry name" value="PyrdxlP-dep_Trfase_small"/>
</dbReference>
<dbReference type="PANTHER" id="PTHR43643:SF3">
    <property type="entry name" value="HISTIDINOL-PHOSPHATE AMINOTRANSFERASE"/>
    <property type="match status" value="1"/>
</dbReference>
<dbReference type="InterPro" id="IPR015421">
    <property type="entry name" value="PyrdxlP-dep_Trfase_major"/>
</dbReference>
<sequence>MKFHDYLFDLPTYQAGKPLEEVMASYHIPPENIIKLGSNENPFGVAPSAKKAIIEYANLASVYPDDSYSDIKKSLANKYDVKSDNIIIGSGSDQIIEFCVHSICDSAKTILMAQYTFAMYEIYAKQCNANIIKTTSFFHDLDSMIDMYHRHKPDIIFICTPNNPLGEALKRVDLIEFLNKISTDCLVILDCAYMEYCAYKDNDFAIYPKDIVEFPNVIYLGTFSKIYGLGGMRIGYGIANDNIISLLHKLRPPFNVTTLSLRAANASLQDIDFISKTLQNNFTQMQRYYVFADEYGLEIIESYGNFVTFLLHDKLNSTTISSFLLKQGIVVRDLSSYGLNAMRITIGTPSQNDFLLSKMAGILISYKDSF</sequence>
<evidence type="ECO:0000313" key="13">
    <source>
        <dbReference type="Proteomes" id="UP000029922"/>
    </source>
</evidence>
<evidence type="ECO:0000256" key="6">
    <source>
        <dbReference type="ARBA" id="ARBA00022679"/>
    </source>
</evidence>
<gene>
    <name evidence="11" type="primary">hisC_2</name>
    <name evidence="9" type="synonym">hisC</name>
    <name evidence="12" type="ORF">LS73_006585</name>
    <name evidence="11" type="ORF">NCTC12714_01756</name>
</gene>
<dbReference type="HAMAP" id="MF_01023">
    <property type="entry name" value="HisC_aminotrans_2"/>
    <property type="match status" value="1"/>
</dbReference>
<evidence type="ECO:0000256" key="5">
    <source>
        <dbReference type="ARBA" id="ARBA00022576"/>
    </source>
</evidence>
<dbReference type="Gene3D" id="3.90.1150.10">
    <property type="entry name" value="Aspartate Aminotransferase, domain 1"/>
    <property type="match status" value="1"/>
</dbReference>
<comment type="similarity">
    <text evidence="3 9">Belongs to the class-II pyridoxal-phosphate-dependent aminotransferase family. Histidinol-phosphate aminotransferase subfamily.</text>
</comment>
<dbReference type="UniPathway" id="UPA00031">
    <property type="reaction ID" value="UER00012"/>
</dbReference>
<dbReference type="OrthoDB" id="9813612at2"/>
<dbReference type="GO" id="GO:0030170">
    <property type="term" value="F:pyridoxal phosphate binding"/>
    <property type="evidence" value="ECO:0007669"/>
    <property type="project" value="InterPro"/>
</dbReference>
<feature type="modified residue" description="N6-(pyridoxal phosphate)lysine" evidence="9">
    <location>
        <position position="225"/>
    </location>
</feature>
<dbReference type="InterPro" id="IPR005861">
    <property type="entry name" value="HisP_aminotrans"/>
</dbReference>
<dbReference type="Gene3D" id="3.40.640.10">
    <property type="entry name" value="Type I PLP-dependent aspartate aminotransferase-like (Major domain)"/>
    <property type="match status" value="1"/>
</dbReference>
<comment type="pathway">
    <text evidence="2 9">Amino-acid biosynthesis; L-histidine biosynthesis; L-histidine from 5-phospho-alpha-D-ribose 1-diphosphate: step 7/9.</text>
</comment>
<name>A0A099TXZ3_9HELI</name>
<dbReference type="Pfam" id="PF00155">
    <property type="entry name" value="Aminotran_1_2"/>
    <property type="match status" value="1"/>
</dbReference>
<comment type="subunit">
    <text evidence="4 9">Homodimer.</text>
</comment>
<evidence type="ECO:0000256" key="4">
    <source>
        <dbReference type="ARBA" id="ARBA00011738"/>
    </source>
</evidence>
<keyword evidence="9" id="KW-0028">Amino-acid biosynthesis</keyword>
<dbReference type="NCBIfam" id="TIGR01141">
    <property type="entry name" value="hisC"/>
    <property type="match status" value="1"/>
</dbReference>
<dbReference type="RefSeq" id="WP_034557982.1">
    <property type="nucleotide sequence ID" value="NZ_FZML01000011.1"/>
</dbReference>
<reference evidence="11 14" key="2">
    <citation type="submission" date="2018-06" db="EMBL/GenBank/DDBJ databases">
        <authorList>
            <consortium name="Pathogen Informatics"/>
            <person name="Doyle S."/>
        </authorList>
    </citation>
    <scope>NUCLEOTIDE SEQUENCE [LARGE SCALE GENOMIC DNA]</scope>
    <source>
        <strain evidence="11 14">NCTC12714</strain>
    </source>
</reference>
<evidence type="ECO:0000313" key="12">
    <source>
        <dbReference type="EMBL" id="TLD99846.1"/>
    </source>
</evidence>
<reference evidence="12 13" key="1">
    <citation type="journal article" date="2014" name="Genome Announc.">
        <title>Draft genome sequences of eight enterohepatic helicobacter species isolated from both laboratory and wild rodents.</title>
        <authorList>
            <person name="Sheh A."/>
            <person name="Shen Z."/>
            <person name="Fox J.G."/>
        </authorList>
    </citation>
    <scope>NUCLEOTIDE SEQUENCE [LARGE SCALE GENOMIC DNA]</scope>
    <source>
        <strain evidence="12 13">ST1</strain>
    </source>
</reference>
<dbReference type="InterPro" id="IPR050106">
    <property type="entry name" value="HistidinolP_aminotransfase"/>
</dbReference>
<keyword evidence="6 9" id="KW-0808">Transferase</keyword>
<evidence type="ECO:0000256" key="1">
    <source>
        <dbReference type="ARBA" id="ARBA00001933"/>
    </source>
</evidence>
<protein>
    <recommendedName>
        <fullName evidence="9">Histidinol-phosphate aminotransferase</fullName>
        <ecNumber evidence="9">2.6.1.9</ecNumber>
    </recommendedName>
    <alternativeName>
        <fullName evidence="9">Imidazole acetol-phosphate transaminase</fullName>
    </alternativeName>
</protein>
<keyword evidence="14" id="KW-1185">Reference proteome</keyword>
<dbReference type="InterPro" id="IPR004839">
    <property type="entry name" value="Aminotransferase_I/II_large"/>
</dbReference>
<comment type="catalytic activity">
    <reaction evidence="8 9">
        <text>L-histidinol phosphate + 2-oxoglutarate = 3-(imidazol-4-yl)-2-oxopropyl phosphate + L-glutamate</text>
        <dbReference type="Rhea" id="RHEA:23744"/>
        <dbReference type="ChEBI" id="CHEBI:16810"/>
        <dbReference type="ChEBI" id="CHEBI:29985"/>
        <dbReference type="ChEBI" id="CHEBI:57766"/>
        <dbReference type="ChEBI" id="CHEBI:57980"/>
        <dbReference type="EC" id="2.6.1.9"/>
    </reaction>
</comment>
<accession>A0A099TXZ3</accession>
<evidence type="ECO:0000256" key="3">
    <source>
        <dbReference type="ARBA" id="ARBA00007970"/>
    </source>
</evidence>
<evidence type="ECO:0000259" key="10">
    <source>
        <dbReference type="Pfam" id="PF00155"/>
    </source>
</evidence>
<dbReference type="GO" id="GO:0004400">
    <property type="term" value="F:histidinol-phosphate transaminase activity"/>
    <property type="evidence" value="ECO:0007669"/>
    <property type="project" value="UniProtKB-UniRule"/>
</dbReference>
<keyword evidence="9" id="KW-0368">Histidine biosynthesis</keyword>
<comment type="cofactor">
    <cofactor evidence="1 9">
        <name>pyridoxal 5'-phosphate</name>
        <dbReference type="ChEBI" id="CHEBI:597326"/>
    </cofactor>
</comment>
<dbReference type="Proteomes" id="UP000029922">
    <property type="component" value="Unassembled WGS sequence"/>
</dbReference>
<dbReference type="EC" id="2.6.1.9" evidence="9"/>
<dbReference type="Proteomes" id="UP000255139">
    <property type="component" value="Unassembled WGS sequence"/>
</dbReference>
<proteinExistence type="inferred from homology"/>
<evidence type="ECO:0000313" key="14">
    <source>
        <dbReference type="Proteomes" id="UP000255139"/>
    </source>
</evidence>
<evidence type="ECO:0000256" key="7">
    <source>
        <dbReference type="ARBA" id="ARBA00022898"/>
    </source>
</evidence>
<dbReference type="CDD" id="cd00609">
    <property type="entry name" value="AAT_like"/>
    <property type="match status" value="1"/>
</dbReference>
<keyword evidence="5 9" id="KW-0032">Aminotransferase</keyword>